<protein>
    <recommendedName>
        <fullName evidence="3">Lantibiotic</fullName>
    </recommendedName>
</protein>
<dbReference type="Proteomes" id="UP000005444">
    <property type="component" value="Plasmid pPECL-6"/>
</dbReference>
<dbReference type="PATRIC" id="fig|701521.8.peg.1857"/>
<dbReference type="EMBL" id="CP003143">
    <property type="protein sequence ID" value="AEV96167.1"/>
    <property type="molecule type" value="Genomic_DNA"/>
</dbReference>
<keyword evidence="2" id="KW-1185">Reference proteome</keyword>
<organism evidence="1 2">
    <name type="scientific">Pediococcus claussenii (strain ATCC BAA-344 / DSM 14800 / JCM 18046 / KCTC 3811 / LMG 21948 / P06)</name>
    <dbReference type="NCBI Taxonomy" id="701521"/>
    <lineage>
        <taxon>Bacteria</taxon>
        <taxon>Bacillati</taxon>
        <taxon>Bacillota</taxon>
        <taxon>Bacilli</taxon>
        <taxon>Lactobacillales</taxon>
        <taxon>Lactobacillaceae</taxon>
        <taxon>Pediococcus</taxon>
    </lineage>
</organism>
<dbReference type="HOGENOM" id="CLU_2975242_0_0_9"/>
<name>G8PFD4_PEDCP</name>
<geneLocation type="plasmid" evidence="1 2">
    <name>pPECL-6</name>
</geneLocation>
<evidence type="ECO:0008006" key="3">
    <source>
        <dbReference type="Google" id="ProtNLM"/>
    </source>
</evidence>
<dbReference type="AlphaFoldDB" id="G8PFD4"/>
<proteinExistence type="predicted"/>
<evidence type="ECO:0000313" key="2">
    <source>
        <dbReference type="Proteomes" id="UP000005444"/>
    </source>
</evidence>
<dbReference type="KEGG" id="pce:PECL_1944"/>
<sequence length="58" mass="6220">MKKNLMKSAEESSGNVLEELNNAQLGMISGGKKIKKSSSGDICTLTSECDHLATWVCC</sequence>
<reference evidence="1 2" key="1">
    <citation type="journal article" date="2012" name="J. Bacteriol.">
        <title>Complete Genome Sequence of the Beer Spoilage Organism Pediococcus claussenii ATCC BAA-344T.</title>
        <authorList>
            <person name="Pittet V."/>
            <person name="Abegunde T."/>
            <person name="Marfleet T."/>
            <person name="Haakensen M."/>
            <person name="Morrow K."/>
            <person name="Jayaprakash T."/>
            <person name="Schroeder K."/>
            <person name="Trost B."/>
            <person name="Byrns S."/>
            <person name="Bergsveinson J."/>
            <person name="Kusalik A."/>
            <person name="Ziola B."/>
        </authorList>
    </citation>
    <scope>NUCLEOTIDE SEQUENCE [LARGE SCALE GENOMIC DNA]</scope>
    <source>
        <strain evidence="2">ATCC BAA-344 / DSM 14800 / JCM 18046 / KCTC 3811 / P06</strain>
    </source>
</reference>
<dbReference type="NCBIfam" id="NF000539">
    <property type="entry name" value="plantaricin"/>
    <property type="match status" value="1"/>
</dbReference>
<accession>G8PFD4</accession>
<evidence type="ECO:0000313" key="1">
    <source>
        <dbReference type="EMBL" id="AEV96167.1"/>
    </source>
</evidence>
<dbReference type="RefSeq" id="WP_014386877.1">
    <property type="nucleotide sequence ID" value="NC_017017.1"/>
</dbReference>
<gene>
    <name evidence="1" type="ordered locus">PECL_1944</name>
</gene>
<keyword evidence="1" id="KW-0614">Plasmid</keyword>